<dbReference type="GO" id="GO:0005886">
    <property type="term" value="C:plasma membrane"/>
    <property type="evidence" value="ECO:0007669"/>
    <property type="project" value="UniProtKB-SubCell"/>
</dbReference>
<evidence type="ECO:0000256" key="2">
    <source>
        <dbReference type="ARBA" id="ARBA00022475"/>
    </source>
</evidence>
<keyword evidence="9" id="KW-1185">Reference proteome</keyword>
<name>K9APW1_9STAP</name>
<dbReference type="PATRIC" id="fig|1229783.3.peg.1287"/>
<feature type="transmembrane region" description="Helical" evidence="6">
    <location>
        <begin position="132"/>
        <end position="152"/>
    </location>
</feature>
<dbReference type="EMBL" id="AMSQ01000008">
    <property type="protein sequence ID" value="EKU48061.1"/>
    <property type="molecule type" value="Genomic_DNA"/>
</dbReference>
<dbReference type="Proteomes" id="UP000009885">
    <property type="component" value="Unassembled WGS sequence"/>
</dbReference>
<dbReference type="RefSeq" id="WP_009383480.1">
    <property type="nucleotide sequence ID" value="NZ_AMSQ01000008.1"/>
</dbReference>
<feature type="transmembrane region" description="Helical" evidence="6">
    <location>
        <begin position="164"/>
        <end position="180"/>
    </location>
</feature>
<dbReference type="eggNOG" id="COG0398">
    <property type="taxonomic scope" value="Bacteria"/>
</dbReference>
<evidence type="ECO:0000313" key="8">
    <source>
        <dbReference type="EMBL" id="EKU48061.1"/>
    </source>
</evidence>
<evidence type="ECO:0000256" key="6">
    <source>
        <dbReference type="RuleBase" id="RU366058"/>
    </source>
</evidence>
<comment type="subcellular location">
    <subcellularLocation>
        <location evidence="1 6">Cell membrane</location>
        <topology evidence="1 6">Multi-pass membrane protein</topology>
    </subcellularLocation>
</comment>
<feature type="domain" description="VTT" evidence="7">
    <location>
        <begin position="37"/>
        <end position="147"/>
    </location>
</feature>
<keyword evidence="3 6" id="KW-0812">Transmembrane</keyword>
<proteinExistence type="inferred from homology"/>
<evidence type="ECO:0000256" key="3">
    <source>
        <dbReference type="ARBA" id="ARBA00022692"/>
    </source>
</evidence>
<keyword evidence="5 6" id="KW-0472">Membrane</keyword>
<feature type="transmembrane region" description="Helical" evidence="6">
    <location>
        <begin position="20"/>
        <end position="44"/>
    </location>
</feature>
<comment type="similarity">
    <text evidence="6">Belongs to the TVP38/TMEM64 family.</text>
</comment>
<gene>
    <name evidence="8" type="ORF">C273_06363</name>
</gene>
<accession>K9APW1</accession>
<dbReference type="AlphaFoldDB" id="K9APW1"/>
<dbReference type="Pfam" id="PF09335">
    <property type="entry name" value="VTT_dom"/>
    <property type="match status" value="1"/>
</dbReference>
<evidence type="ECO:0000256" key="5">
    <source>
        <dbReference type="ARBA" id="ARBA00023136"/>
    </source>
</evidence>
<evidence type="ECO:0000256" key="1">
    <source>
        <dbReference type="ARBA" id="ARBA00004651"/>
    </source>
</evidence>
<organism evidence="8 9">
    <name type="scientific">Staphylococcus massiliensis S46</name>
    <dbReference type="NCBI Taxonomy" id="1229783"/>
    <lineage>
        <taxon>Bacteria</taxon>
        <taxon>Bacillati</taxon>
        <taxon>Bacillota</taxon>
        <taxon>Bacilli</taxon>
        <taxon>Bacillales</taxon>
        <taxon>Staphylococcaceae</taxon>
        <taxon>Staphylococcus</taxon>
    </lineage>
</organism>
<dbReference type="PANTHER" id="PTHR12677:SF55">
    <property type="entry name" value="UNDECAPRENYL PHOSPHATE TRANSPORTER SAOUHSC_00901-RELATED"/>
    <property type="match status" value="1"/>
</dbReference>
<dbReference type="PANTHER" id="PTHR12677">
    <property type="entry name" value="GOLGI APPARATUS MEMBRANE PROTEIN TVP38-RELATED"/>
    <property type="match status" value="1"/>
</dbReference>
<evidence type="ECO:0000259" key="7">
    <source>
        <dbReference type="Pfam" id="PF09335"/>
    </source>
</evidence>
<dbReference type="OrthoDB" id="1651121at2"/>
<keyword evidence="4 6" id="KW-1133">Transmembrane helix</keyword>
<protein>
    <recommendedName>
        <fullName evidence="6">TVP38/TMEM64 family membrane protein</fullName>
    </recommendedName>
</protein>
<reference evidence="8 9" key="1">
    <citation type="journal article" date="2013" name="Genome Announc.">
        <title>Genome Sequence of Staphylococcus massiliensis Strain S46, Isolated from the Surface of Healthy Human Skin.</title>
        <authorList>
            <person name="Srivastav R."/>
            <person name="Singh A."/>
            <person name="Jangir P.K."/>
            <person name="Kumari C."/>
            <person name="Muduli S."/>
            <person name="Sharma R."/>
        </authorList>
    </citation>
    <scope>NUCLEOTIDE SEQUENCE [LARGE SCALE GENOMIC DNA]</scope>
    <source>
        <strain evidence="8 9">S46</strain>
    </source>
</reference>
<sequence>MTQHELSEIYKMFKGTGFDLLFGFLLTFIEAFLPILPIIVFVVFNVNAFGLGFGILVSWLGTVIGSFLAFLCFKRLNHISYIKRLKTKKHVKRLIYFIDRRGVTPIFILLCFSFTPSALVNIVVSMTHIRKGTYFVALCLSKAIMIGSIGILGHDITTLLHNPLKLIAIIIGVVVLYMISKRVERNYMNTVEEDEVESHH</sequence>
<evidence type="ECO:0000256" key="4">
    <source>
        <dbReference type="ARBA" id="ARBA00022989"/>
    </source>
</evidence>
<dbReference type="InterPro" id="IPR032816">
    <property type="entry name" value="VTT_dom"/>
</dbReference>
<feature type="transmembrane region" description="Helical" evidence="6">
    <location>
        <begin position="50"/>
        <end position="73"/>
    </location>
</feature>
<feature type="transmembrane region" description="Helical" evidence="6">
    <location>
        <begin position="94"/>
        <end position="120"/>
    </location>
</feature>
<keyword evidence="2 6" id="KW-1003">Cell membrane</keyword>
<comment type="caution">
    <text evidence="8">The sequence shown here is derived from an EMBL/GenBank/DDBJ whole genome shotgun (WGS) entry which is preliminary data.</text>
</comment>
<evidence type="ECO:0000313" key="9">
    <source>
        <dbReference type="Proteomes" id="UP000009885"/>
    </source>
</evidence>
<dbReference type="STRING" id="1229783.C273_06363"/>
<dbReference type="InterPro" id="IPR015414">
    <property type="entry name" value="TMEM64"/>
</dbReference>